<reference evidence="8 9" key="1">
    <citation type="journal article" date="2016" name="Genome Biol. Evol.">
        <title>Divergent and convergent evolution of fungal pathogenicity.</title>
        <authorList>
            <person name="Shang Y."/>
            <person name="Xiao G."/>
            <person name="Zheng P."/>
            <person name="Cen K."/>
            <person name="Zhan S."/>
            <person name="Wang C."/>
        </authorList>
    </citation>
    <scope>NUCLEOTIDE SEQUENCE [LARGE SCALE GENOMIC DNA]</scope>
    <source>
        <strain evidence="8 9">RCEF 1005</strain>
    </source>
</reference>
<proteinExistence type="inferred from homology"/>
<accession>A0A162K658</accession>
<keyword evidence="2" id="KW-0547">Nucleotide-binding</keyword>
<evidence type="ECO:0000256" key="5">
    <source>
        <dbReference type="SAM" id="MobiDB-lite"/>
    </source>
</evidence>
<feature type="domain" description="GTP cyclohydrolase II" evidence="6">
    <location>
        <begin position="278"/>
        <end position="428"/>
    </location>
</feature>
<evidence type="ECO:0000256" key="4">
    <source>
        <dbReference type="ARBA" id="ARBA00023134"/>
    </source>
</evidence>
<dbReference type="AlphaFoldDB" id="A0A162K658"/>
<evidence type="ECO:0000313" key="8">
    <source>
        <dbReference type="EMBL" id="OAA77453.1"/>
    </source>
</evidence>
<dbReference type="SUPFAM" id="SSF142695">
    <property type="entry name" value="RibA-like"/>
    <property type="match status" value="1"/>
</dbReference>
<comment type="similarity">
    <text evidence="1">Belongs to the GTP cyclohydrolase II family.</text>
</comment>
<dbReference type="Pfam" id="PF12471">
    <property type="entry name" value="GTP_CH_N"/>
    <property type="match status" value="1"/>
</dbReference>
<evidence type="ECO:0000313" key="9">
    <source>
        <dbReference type="Proteomes" id="UP000076881"/>
    </source>
</evidence>
<protein>
    <submittedName>
        <fullName evidence="8">GTP cyclohydrolase</fullName>
    </submittedName>
</protein>
<dbReference type="OrthoDB" id="57939at2759"/>
<dbReference type="EMBL" id="AZHF01000003">
    <property type="protein sequence ID" value="OAA77453.1"/>
    <property type="molecule type" value="Genomic_DNA"/>
</dbReference>
<dbReference type="Pfam" id="PF00925">
    <property type="entry name" value="GTP_cyclohydro2"/>
    <property type="match status" value="1"/>
</dbReference>
<evidence type="ECO:0000259" key="7">
    <source>
        <dbReference type="Pfam" id="PF12471"/>
    </source>
</evidence>
<dbReference type="PANTHER" id="PTHR47259">
    <property type="match status" value="1"/>
</dbReference>
<keyword evidence="9" id="KW-1185">Reference proteome</keyword>
<feature type="domain" description="GTP cyclohydrolase N-terminal" evidence="7">
    <location>
        <begin position="84"/>
        <end position="212"/>
    </location>
</feature>
<dbReference type="Proteomes" id="UP000076881">
    <property type="component" value="Unassembled WGS sequence"/>
</dbReference>
<dbReference type="InterPro" id="IPR022163">
    <property type="entry name" value="GTP_CH_N"/>
</dbReference>
<dbReference type="CDD" id="cd00641">
    <property type="entry name" value="GTP_cyclohydro2"/>
    <property type="match status" value="1"/>
</dbReference>
<keyword evidence="4" id="KW-0342">GTP-binding</keyword>
<organism evidence="8 9">
    <name type="scientific">Akanthomyces lecanii RCEF 1005</name>
    <dbReference type="NCBI Taxonomy" id="1081108"/>
    <lineage>
        <taxon>Eukaryota</taxon>
        <taxon>Fungi</taxon>
        <taxon>Dikarya</taxon>
        <taxon>Ascomycota</taxon>
        <taxon>Pezizomycotina</taxon>
        <taxon>Sordariomycetes</taxon>
        <taxon>Hypocreomycetidae</taxon>
        <taxon>Hypocreales</taxon>
        <taxon>Cordycipitaceae</taxon>
        <taxon>Akanthomyces</taxon>
        <taxon>Cordyceps confragosa</taxon>
    </lineage>
</organism>
<dbReference type="PANTHER" id="PTHR47259:SF2">
    <property type="entry name" value="URACIL-REGULATED PROTEIN 1"/>
    <property type="match status" value="1"/>
</dbReference>
<dbReference type="STRING" id="1081108.A0A162K658"/>
<gene>
    <name evidence="8" type="ORF">LEL_04276</name>
</gene>
<dbReference type="Gene3D" id="3.40.50.10990">
    <property type="entry name" value="GTP cyclohydrolase II"/>
    <property type="match status" value="1"/>
</dbReference>
<dbReference type="InterPro" id="IPR032677">
    <property type="entry name" value="GTP_cyclohydro_II"/>
</dbReference>
<dbReference type="GO" id="GO:0005525">
    <property type="term" value="F:GTP binding"/>
    <property type="evidence" value="ECO:0007669"/>
    <property type="project" value="UniProtKB-KW"/>
</dbReference>
<evidence type="ECO:0000256" key="2">
    <source>
        <dbReference type="ARBA" id="ARBA00022741"/>
    </source>
</evidence>
<evidence type="ECO:0000256" key="1">
    <source>
        <dbReference type="ARBA" id="ARBA00008131"/>
    </source>
</evidence>
<evidence type="ECO:0000256" key="3">
    <source>
        <dbReference type="ARBA" id="ARBA00022801"/>
    </source>
</evidence>
<feature type="region of interest" description="Disordered" evidence="5">
    <location>
        <begin position="43"/>
        <end position="82"/>
    </location>
</feature>
<dbReference type="InterPro" id="IPR036144">
    <property type="entry name" value="RibA-like_sf"/>
</dbReference>
<name>A0A162K658_CORDF</name>
<dbReference type="InterPro" id="IPR000926">
    <property type="entry name" value="RibA"/>
</dbReference>
<comment type="caution">
    <text evidence="8">The sequence shown here is derived from an EMBL/GenBank/DDBJ whole genome shotgun (WGS) entry which is preliminary data.</text>
</comment>
<evidence type="ECO:0000259" key="6">
    <source>
        <dbReference type="Pfam" id="PF00925"/>
    </source>
</evidence>
<sequence>MAHSGNGLNIVNSLSELRHAQSQLASAVDSLTAAIGVQQQLDSTVSSTVLQRDPTSAGQNDPSETGPELQNLSSPSPKSGFTSRIVLTTYPKQIGIDPIPLDWGNADPERRGPVVVSRLPSTIRRRNANRPSLLTAVGVLTKPRSGGSYSVYYALAVASKELNTDHRPDFTNTEPAAKIGPFPQWGDKKKIVAMDPWGHLTPWQYKDVMEKENNSVRAGRLIPDGKVCLNKQGELAVTKFAVEPLITRGDIKVFLPPIGGLTVYCFGDPSKMSDESVRLSLRIHDECNGSDVFGSDICTCRPYLIFGIEEAVKEAQNGGSGVVIYFRKEGRALGEVTKYRKQTNLSSESVPPLTRAVVYNARKRGADRASDYFTRTENIAGVKDMRFQALMPDILHWLGIKKIDRMLSMSNMKHDAIVGQGIPIHERVELPEELIPADSRVEIDAKITAGYFTAGTRLTSEQLESVQGRMWEDAQHRSLIDL</sequence>
<keyword evidence="3 8" id="KW-0378">Hydrolase</keyword>
<dbReference type="GO" id="GO:0009231">
    <property type="term" value="P:riboflavin biosynthetic process"/>
    <property type="evidence" value="ECO:0007669"/>
    <property type="project" value="InterPro"/>
</dbReference>
<dbReference type="GO" id="GO:0003935">
    <property type="term" value="F:GTP cyclohydrolase II activity"/>
    <property type="evidence" value="ECO:0007669"/>
    <property type="project" value="InterPro"/>
</dbReference>